<dbReference type="EMBL" id="GBXM01061592">
    <property type="protein sequence ID" value="JAH46985.1"/>
    <property type="molecule type" value="Transcribed_RNA"/>
</dbReference>
<dbReference type="AlphaFoldDB" id="A0A0E9T1Z9"/>
<protein>
    <submittedName>
        <fullName evidence="1">Uncharacterized protein</fullName>
    </submittedName>
</protein>
<name>A0A0E9T1Z9_ANGAN</name>
<proteinExistence type="predicted"/>
<sequence length="49" mass="5788">MNSVYRNSKSNIVFNIVTMNDTEDHLKTWLSKTHLSEVNYKIIRLTQGF</sequence>
<reference evidence="1" key="1">
    <citation type="submission" date="2014-11" db="EMBL/GenBank/DDBJ databases">
        <authorList>
            <person name="Amaro Gonzalez C."/>
        </authorList>
    </citation>
    <scope>NUCLEOTIDE SEQUENCE</scope>
</reference>
<evidence type="ECO:0000313" key="1">
    <source>
        <dbReference type="EMBL" id="JAH46985.1"/>
    </source>
</evidence>
<reference evidence="1" key="2">
    <citation type="journal article" date="2015" name="Fish Shellfish Immunol.">
        <title>Early steps in the European eel (Anguilla anguilla)-Vibrio vulnificus interaction in the gills: Role of the RtxA13 toxin.</title>
        <authorList>
            <person name="Callol A."/>
            <person name="Pajuelo D."/>
            <person name="Ebbesson L."/>
            <person name="Teles M."/>
            <person name="MacKenzie S."/>
            <person name="Amaro C."/>
        </authorList>
    </citation>
    <scope>NUCLEOTIDE SEQUENCE</scope>
</reference>
<accession>A0A0E9T1Z9</accession>
<organism evidence="1">
    <name type="scientific">Anguilla anguilla</name>
    <name type="common">European freshwater eel</name>
    <name type="synonym">Muraena anguilla</name>
    <dbReference type="NCBI Taxonomy" id="7936"/>
    <lineage>
        <taxon>Eukaryota</taxon>
        <taxon>Metazoa</taxon>
        <taxon>Chordata</taxon>
        <taxon>Craniata</taxon>
        <taxon>Vertebrata</taxon>
        <taxon>Euteleostomi</taxon>
        <taxon>Actinopterygii</taxon>
        <taxon>Neopterygii</taxon>
        <taxon>Teleostei</taxon>
        <taxon>Anguilliformes</taxon>
        <taxon>Anguillidae</taxon>
        <taxon>Anguilla</taxon>
    </lineage>
</organism>